<dbReference type="InterPro" id="IPR058792">
    <property type="entry name" value="Beta-barrel_RND_2"/>
</dbReference>
<comment type="similarity">
    <text evidence="1">Belongs to the membrane fusion protein (MFP) (TC 8.A.1) family.</text>
</comment>
<evidence type="ECO:0000256" key="4">
    <source>
        <dbReference type="ARBA" id="ARBA00023065"/>
    </source>
</evidence>
<evidence type="ECO:0000256" key="2">
    <source>
        <dbReference type="ARBA" id="ARBA00022448"/>
    </source>
</evidence>
<dbReference type="Pfam" id="PF25869">
    <property type="entry name" value="3HB_CusB"/>
    <property type="match status" value="1"/>
</dbReference>
<dbReference type="Pfam" id="PF25954">
    <property type="entry name" value="Beta-barrel_RND_2"/>
    <property type="match status" value="1"/>
</dbReference>
<gene>
    <name evidence="10" type="ORF">OD750_019105</name>
</gene>
<dbReference type="PANTHER" id="PTHR30097">
    <property type="entry name" value="CATION EFFLUX SYSTEM PROTEIN CUSB"/>
    <property type="match status" value="1"/>
</dbReference>
<dbReference type="InterPro" id="IPR006143">
    <property type="entry name" value="RND_pump_MFP"/>
</dbReference>
<dbReference type="EMBL" id="JAOVZO020000018">
    <property type="protein sequence ID" value="MDC8014660.1"/>
    <property type="molecule type" value="Genomic_DNA"/>
</dbReference>
<feature type="domain" description="CzcB-like C-terminal circularly permuted SH3-like" evidence="9">
    <location>
        <begin position="326"/>
        <end position="386"/>
    </location>
</feature>
<feature type="domain" description="CusB-like barrel-sandwich hybrid" evidence="7">
    <location>
        <begin position="120"/>
        <end position="238"/>
    </location>
</feature>
<reference evidence="10" key="1">
    <citation type="submission" date="2023-02" db="EMBL/GenBank/DDBJ databases">
        <title>Tahibacter soli sp. nov. isolated from soil.</title>
        <authorList>
            <person name="Baek J.H."/>
            <person name="Lee J.K."/>
            <person name="Choi D.G."/>
            <person name="Jeon C.O."/>
        </authorList>
    </citation>
    <scope>NUCLEOTIDE SEQUENCE</scope>
    <source>
        <strain evidence="10">BL</strain>
    </source>
</reference>
<keyword evidence="2" id="KW-0813">Transport</keyword>
<accession>A0A9X3YNP0</accession>
<proteinExistence type="inferred from homology"/>
<dbReference type="FunFam" id="2.40.30.170:FF:000010">
    <property type="entry name" value="Efflux RND transporter periplasmic adaptor subunit"/>
    <property type="match status" value="1"/>
</dbReference>
<organism evidence="10 11">
    <name type="scientific">Tahibacter soli</name>
    <dbReference type="NCBI Taxonomy" id="2983605"/>
    <lineage>
        <taxon>Bacteria</taxon>
        <taxon>Pseudomonadati</taxon>
        <taxon>Pseudomonadota</taxon>
        <taxon>Gammaproteobacteria</taxon>
        <taxon>Lysobacterales</taxon>
        <taxon>Rhodanobacteraceae</taxon>
        <taxon>Tahibacter</taxon>
    </lineage>
</organism>
<dbReference type="Gene3D" id="2.40.420.20">
    <property type="match status" value="1"/>
</dbReference>
<evidence type="ECO:0000313" key="11">
    <source>
        <dbReference type="Proteomes" id="UP001139971"/>
    </source>
</evidence>
<dbReference type="Pfam" id="PF19335">
    <property type="entry name" value="HMBD"/>
    <property type="match status" value="1"/>
</dbReference>
<keyword evidence="11" id="KW-1185">Reference proteome</keyword>
<dbReference type="Pfam" id="PF25975">
    <property type="entry name" value="CzcB_C"/>
    <property type="match status" value="1"/>
</dbReference>
<dbReference type="Gene3D" id="6.10.140.730">
    <property type="match status" value="1"/>
</dbReference>
<dbReference type="InterPro" id="IPR045800">
    <property type="entry name" value="HMBD"/>
</dbReference>
<dbReference type="InterPro" id="IPR051909">
    <property type="entry name" value="MFP_Cation_Efflux"/>
</dbReference>
<dbReference type="Pfam" id="PF25919">
    <property type="entry name" value="BSH_CusB"/>
    <property type="match status" value="1"/>
</dbReference>
<dbReference type="GO" id="GO:0016020">
    <property type="term" value="C:membrane"/>
    <property type="evidence" value="ECO:0007669"/>
    <property type="project" value="InterPro"/>
</dbReference>
<dbReference type="GO" id="GO:0015679">
    <property type="term" value="P:plasma membrane copper ion transport"/>
    <property type="evidence" value="ECO:0007669"/>
    <property type="project" value="TreeGrafter"/>
</dbReference>
<keyword evidence="4" id="KW-0406">Ion transport</keyword>
<evidence type="ECO:0000259" key="9">
    <source>
        <dbReference type="Pfam" id="PF25975"/>
    </source>
</evidence>
<evidence type="ECO:0000259" key="6">
    <source>
        <dbReference type="Pfam" id="PF25869"/>
    </source>
</evidence>
<dbReference type="GO" id="GO:0046914">
    <property type="term" value="F:transition metal ion binding"/>
    <property type="evidence" value="ECO:0007669"/>
    <property type="project" value="TreeGrafter"/>
</dbReference>
<sequence length="406" mass="42291">MKPIVAAIAIAAALAAGIAIGLLAARRGEPPAPAPAERRVLYWYDPMVPDKHFEQPGRSPFMDMDLVPKYAGEDAADGVVAIDPRIVQNLGVRTARAERGALTATVRATALVAFDERAVADVTARVAGIVERLHVRTPRSVVAHGQPLATLIAPEWTAAQAEYLSLRRASAPGLDALRDAARTRLALIGMSETDIRALERRGVAPARVTIVAPRAGVVADLAVREGASVAAGALLLRISGLDTVWIDAGIAQTDAGRVVPGAPVQIDVAALRGETLSGIVDALLPDVDAATRTQTARIVLANPDRRLAPGMVAQVRIAVTASPDAVLVPTEAVIATGTRHVVIVALDDGRFRAQEVRIGDEADGRTAVLAGLVDGEEVVRSGQFLIDSEASLAGVLARLDGAQVSP</sequence>
<keyword evidence="3" id="KW-0732">Signal</keyword>
<name>A0A9X3YNP0_9GAMM</name>
<dbReference type="GO" id="GO:0030288">
    <property type="term" value="C:outer membrane-bounded periplasmic space"/>
    <property type="evidence" value="ECO:0007669"/>
    <property type="project" value="TreeGrafter"/>
</dbReference>
<protein>
    <submittedName>
        <fullName evidence="10">Efflux RND transporter periplasmic adaptor subunit</fullName>
    </submittedName>
</protein>
<dbReference type="NCBIfam" id="TIGR01730">
    <property type="entry name" value="RND_mfp"/>
    <property type="match status" value="1"/>
</dbReference>
<dbReference type="InterPro" id="IPR058791">
    <property type="entry name" value="3HB_CusB"/>
</dbReference>
<feature type="domain" description="CusB-like three alpha-helical bundle" evidence="6">
    <location>
        <begin position="155"/>
        <end position="202"/>
    </location>
</feature>
<dbReference type="Gene3D" id="2.40.30.170">
    <property type="match status" value="1"/>
</dbReference>
<dbReference type="InterPro" id="IPR058790">
    <property type="entry name" value="BSH_CusB"/>
</dbReference>
<dbReference type="GO" id="GO:0060003">
    <property type="term" value="P:copper ion export"/>
    <property type="evidence" value="ECO:0007669"/>
    <property type="project" value="TreeGrafter"/>
</dbReference>
<evidence type="ECO:0000256" key="3">
    <source>
        <dbReference type="ARBA" id="ARBA00022729"/>
    </source>
</evidence>
<dbReference type="RefSeq" id="WP_263542127.1">
    <property type="nucleotide sequence ID" value="NZ_JAOVZO020000018.1"/>
</dbReference>
<dbReference type="InterPro" id="IPR058649">
    <property type="entry name" value="CzcB_C"/>
</dbReference>
<feature type="domain" description="CusB-like beta-barrel" evidence="8">
    <location>
        <begin position="243"/>
        <end position="318"/>
    </location>
</feature>
<evidence type="ECO:0000259" key="7">
    <source>
        <dbReference type="Pfam" id="PF25919"/>
    </source>
</evidence>
<evidence type="ECO:0000259" key="8">
    <source>
        <dbReference type="Pfam" id="PF25954"/>
    </source>
</evidence>
<comment type="caution">
    <text evidence="10">The sequence shown here is derived from an EMBL/GenBank/DDBJ whole genome shotgun (WGS) entry which is preliminary data.</text>
</comment>
<dbReference type="FunFam" id="2.40.420.20:FF:000003">
    <property type="entry name" value="Cation efflux system protein cusB"/>
    <property type="match status" value="1"/>
</dbReference>
<dbReference type="GO" id="GO:0022857">
    <property type="term" value="F:transmembrane transporter activity"/>
    <property type="evidence" value="ECO:0007669"/>
    <property type="project" value="InterPro"/>
</dbReference>
<evidence type="ECO:0000256" key="1">
    <source>
        <dbReference type="ARBA" id="ARBA00009477"/>
    </source>
</evidence>
<dbReference type="SUPFAM" id="SSF111369">
    <property type="entry name" value="HlyD-like secretion proteins"/>
    <property type="match status" value="1"/>
</dbReference>
<feature type="domain" description="Heavy metal binding" evidence="5">
    <location>
        <begin position="42"/>
        <end position="69"/>
    </location>
</feature>
<dbReference type="AlphaFoldDB" id="A0A9X3YNP0"/>
<evidence type="ECO:0000313" key="10">
    <source>
        <dbReference type="EMBL" id="MDC8014660.1"/>
    </source>
</evidence>
<evidence type="ECO:0000259" key="5">
    <source>
        <dbReference type="Pfam" id="PF19335"/>
    </source>
</evidence>
<dbReference type="PANTHER" id="PTHR30097:SF15">
    <property type="entry name" value="CATION EFFLUX SYSTEM PROTEIN CUSB"/>
    <property type="match status" value="1"/>
</dbReference>
<dbReference type="Proteomes" id="UP001139971">
    <property type="component" value="Unassembled WGS sequence"/>
</dbReference>